<name>A0A0N1IJY0_PAPMA</name>
<evidence type="ECO:0000313" key="1">
    <source>
        <dbReference type="EMBL" id="KPJ21576.1"/>
    </source>
</evidence>
<organism evidence="1 2">
    <name type="scientific">Papilio machaon</name>
    <name type="common">Old World swallowtail butterfly</name>
    <dbReference type="NCBI Taxonomy" id="76193"/>
    <lineage>
        <taxon>Eukaryota</taxon>
        <taxon>Metazoa</taxon>
        <taxon>Ecdysozoa</taxon>
        <taxon>Arthropoda</taxon>
        <taxon>Hexapoda</taxon>
        <taxon>Insecta</taxon>
        <taxon>Pterygota</taxon>
        <taxon>Neoptera</taxon>
        <taxon>Endopterygota</taxon>
        <taxon>Lepidoptera</taxon>
        <taxon>Glossata</taxon>
        <taxon>Ditrysia</taxon>
        <taxon>Papilionoidea</taxon>
        <taxon>Papilionidae</taxon>
        <taxon>Papilioninae</taxon>
        <taxon>Papilio</taxon>
    </lineage>
</organism>
<dbReference type="EMBL" id="LADJ01057457">
    <property type="protein sequence ID" value="KPJ21576.1"/>
    <property type="molecule type" value="Genomic_DNA"/>
</dbReference>
<dbReference type="Proteomes" id="UP000053240">
    <property type="component" value="Unassembled WGS sequence"/>
</dbReference>
<accession>A0A0N1IJY0</accession>
<proteinExistence type="predicted"/>
<reference evidence="1 2" key="1">
    <citation type="journal article" date="2015" name="Nat. Commun.">
        <title>Outbred genome sequencing and CRISPR/Cas9 gene editing in butterflies.</title>
        <authorList>
            <person name="Li X."/>
            <person name="Fan D."/>
            <person name="Zhang W."/>
            <person name="Liu G."/>
            <person name="Zhang L."/>
            <person name="Zhao L."/>
            <person name="Fang X."/>
            <person name="Chen L."/>
            <person name="Dong Y."/>
            <person name="Chen Y."/>
            <person name="Ding Y."/>
            <person name="Zhao R."/>
            <person name="Feng M."/>
            <person name="Zhu Y."/>
            <person name="Feng Y."/>
            <person name="Jiang X."/>
            <person name="Zhu D."/>
            <person name="Xiang H."/>
            <person name="Feng X."/>
            <person name="Li S."/>
            <person name="Wang J."/>
            <person name="Zhang G."/>
            <person name="Kronforst M.R."/>
            <person name="Wang W."/>
        </authorList>
    </citation>
    <scope>NUCLEOTIDE SEQUENCE [LARGE SCALE GENOMIC DNA]</scope>
    <source>
        <strain evidence="1">Ya'a_city_454_Pm</strain>
        <tissue evidence="1">Whole body</tissue>
    </source>
</reference>
<protein>
    <submittedName>
        <fullName evidence="1">Uncharacterized protein</fullName>
    </submittedName>
</protein>
<keyword evidence="2" id="KW-1185">Reference proteome</keyword>
<evidence type="ECO:0000313" key="2">
    <source>
        <dbReference type="Proteomes" id="UP000053240"/>
    </source>
</evidence>
<dbReference type="InParanoid" id="A0A0N1IJY0"/>
<comment type="caution">
    <text evidence="1">The sequence shown here is derived from an EMBL/GenBank/DDBJ whole genome shotgun (WGS) entry which is preliminary data.</text>
</comment>
<gene>
    <name evidence="1" type="ORF">RR48_00598</name>
</gene>
<sequence>MQEDLLQPLITVREAMAMAADLKLGSDMTAHRKAVIVSVDFDKLETKAFVCIIEI</sequence>
<dbReference type="AlphaFoldDB" id="A0A0N1IJY0"/>